<feature type="domain" description="Aminotransferase class V" evidence="5">
    <location>
        <begin position="17"/>
        <end position="377"/>
    </location>
</feature>
<evidence type="ECO:0000256" key="3">
    <source>
        <dbReference type="RuleBase" id="RU004075"/>
    </source>
</evidence>
<evidence type="ECO:0000256" key="4">
    <source>
        <dbReference type="RuleBase" id="RU004504"/>
    </source>
</evidence>
<keyword evidence="2" id="KW-0663">Pyridoxal phosphate</keyword>
<accession>A0ABW4KJ20</accession>
<proteinExistence type="inferred from homology"/>
<dbReference type="RefSeq" id="WP_380774078.1">
    <property type="nucleotide sequence ID" value="NZ_JBHUEO010000031.1"/>
</dbReference>
<name>A0ABW4KJ20_9BACI</name>
<evidence type="ECO:0000313" key="6">
    <source>
        <dbReference type="EMBL" id="MFD1707356.1"/>
    </source>
</evidence>
<dbReference type="PROSITE" id="PS00595">
    <property type="entry name" value="AA_TRANSFER_CLASS_5"/>
    <property type="match status" value="1"/>
</dbReference>
<dbReference type="Gene3D" id="3.40.640.10">
    <property type="entry name" value="Type I PLP-dependent aspartate aminotransferase-like (Major domain)"/>
    <property type="match status" value="1"/>
</dbReference>
<reference evidence="7" key="1">
    <citation type="journal article" date="2019" name="Int. J. Syst. Evol. Microbiol.">
        <title>The Global Catalogue of Microorganisms (GCM) 10K type strain sequencing project: providing services to taxonomists for standard genome sequencing and annotation.</title>
        <authorList>
            <consortium name="The Broad Institute Genomics Platform"/>
            <consortium name="The Broad Institute Genome Sequencing Center for Infectious Disease"/>
            <person name="Wu L."/>
            <person name="Ma J."/>
        </authorList>
    </citation>
    <scope>NUCLEOTIDE SEQUENCE [LARGE SCALE GENOMIC DNA]</scope>
    <source>
        <strain evidence="7">CGMCC 1.12295</strain>
    </source>
</reference>
<keyword evidence="6" id="KW-0808">Transferase</keyword>
<organism evidence="6 7">
    <name type="scientific">Siminovitchia sediminis</name>
    <dbReference type="NCBI Taxonomy" id="1274353"/>
    <lineage>
        <taxon>Bacteria</taxon>
        <taxon>Bacillati</taxon>
        <taxon>Bacillota</taxon>
        <taxon>Bacilli</taxon>
        <taxon>Bacillales</taxon>
        <taxon>Bacillaceae</taxon>
        <taxon>Siminovitchia</taxon>
    </lineage>
</organism>
<comment type="cofactor">
    <cofactor evidence="1 4">
        <name>pyridoxal 5'-phosphate</name>
        <dbReference type="ChEBI" id="CHEBI:597326"/>
    </cofactor>
</comment>
<dbReference type="InterPro" id="IPR015424">
    <property type="entry name" value="PyrdxlP-dep_Trfase"/>
</dbReference>
<evidence type="ECO:0000259" key="5">
    <source>
        <dbReference type="Pfam" id="PF00266"/>
    </source>
</evidence>
<dbReference type="SUPFAM" id="SSF53383">
    <property type="entry name" value="PLP-dependent transferases"/>
    <property type="match status" value="1"/>
</dbReference>
<evidence type="ECO:0000256" key="2">
    <source>
        <dbReference type="ARBA" id="ARBA00022898"/>
    </source>
</evidence>
<dbReference type="Proteomes" id="UP001597301">
    <property type="component" value="Unassembled WGS sequence"/>
</dbReference>
<sequence length="396" mass="44404">MLYLNYPSMGVPDSDSLKKISSFIEKLPVNIKGAAEDYAIELVQCVEDVREKIAEIYGVSSKNIAFINNTTEGLGLIASAIKSSGIKTNVLVPDIEFISSSLVWSGHANQIDFVVTKDGKVDPTGIYRELTKGANNILSMSSVQEVSGYRFSFQDLLGGYQKKENEFWIIDGIQEAGVLWRDMKQDQIDAYIVGGHKWLNSPFGLGFMYMSDRLLQVIEPPFKGYFNLEEPDGGWVAYLESRNHQRSQLLDQPLQDGACVFEPGGMVNAIGAMMIGEAMDNWEKFGISNAENHVLELRELFQQRVHLGNEFRLMPKNEKNWSSILTITSLLGVEFERILAENLAKRGFKVSLRSVESIGGVRFGFHYTTTKKDVEYFATELNSILAGIREMALPKH</sequence>
<comment type="similarity">
    <text evidence="3">Belongs to the class-V pyridoxal-phosphate-dependent aminotransferase family.</text>
</comment>
<dbReference type="PANTHER" id="PTHR43586">
    <property type="entry name" value="CYSTEINE DESULFURASE"/>
    <property type="match status" value="1"/>
</dbReference>
<evidence type="ECO:0000256" key="1">
    <source>
        <dbReference type="ARBA" id="ARBA00001933"/>
    </source>
</evidence>
<keyword evidence="6" id="KW-0032">Aminotransferase</keyword>
<protein>
    <submittedName>
        <fullName evidence="6">Aminotransferase class V-fold PLP-dependent enzyme</fullName>
    </submittedName>
</protein>
<evidence type="ECO:0000313" key="7">
    <source>
        <dbReference type="Proteomes" id="UP001597301"/>
    </source>
</evidence>
<dbReference type="InterPro" id="IPR000192">
    <property type="entry name" value="Aminotrans_V_dom"/>
</dbReference>
<dbReference type="InterPro" id="IPR015421">
    <property type="entry name" value="PyrdxlP-dep_Trfase_major"/>
</dbReference>
<dbReference type="PANTHER" id="PTHR43586:SF15">
    <property type="entry name" value="BLR3095 PROTEIN"/>
    <property type="match status" value="1"/>
</dbReference>
<comment type="caution">
    <text evidence="6">The sequence shown here is derived from an EMBL/GenBank/DDBJ whole genome shotgun (WGS) entry which is preliminary data.</text>
</comment>
<dbReference type="InterPro" id="IPR015422">
    <property type="entry name" value="PyrdxlP-dep_Trfase_small"/>
</dbReference>
<keyword evidence="7" id="KW-1185">Reference proteome</keyword>
<dbReference type="EMBL" id="JBHUEO010000031">
    <property type="protein sequence ID" value="MFD1707356.1"/>
    <property type="molecule type" value="Genomic_DNA"/>
</dbReference>
<gene>
    <name evidence="6" type="ORF">ACFSCZ_11500</name>
</gene>
<dbReference type="Gene3D" id="3.90.1150.10">
    <property type="entry name" value="Aspartate Aminotransferase, domain 1"/>
    <property type="match status" value="1"/>
</dbReference>
<dbReference type="Pfam" id="PF00266">
    <property type="entry name" value="Aminotran_5"/>
    <property type="match status" value="1"/>
</dbReference>
<dbReference type="InterPro" id="IPR020578">
    <property type="entry name" value="Aminotrans_V_PyrdxlP_BS"/>
</dbReference>
<dbReference type="GO" id="GO:0008483">
    <property type="term" value="F:transaminase activity"/>
    <property type="evidence" value="ECO:0007669"/>
    <property type="project" value="UniProtKB-KW"/>
</dbReference>